<feature type="compositionally biased region" description="Polar residues" evidence="3">
    <location>
        <begin position="368"/>
        <end position="377"/>
    </location>
</feature>
<keyword evidence="6" id="KW-1185">Reference proteome</keyword>
<gene>
    <name evidence="5" type="ORF">VTL71DRAFT_2124</name>
</gene>
<feature type="region of interest" description="Disordered" evidence="3">
    <location>
        <begin position="368"/>
        <end position="396"/>
    </location>
</feature>
<evidence type="ECO:0000259" key="4">
    <source>
        <dbReference type="PROSITE" id="PS50002"/>
    </source>
</evidence>
<organism evidence="5 6">
    <name type="scientific">Oculimacula yallundae</name>
    <dbReference type="NCBI Taxonomy" id="86028"/>
    <lineage>
        <taxon>Eukaryota</taxon>
        <taxon>Fungi</taxon>
        <taxon>Dikarya</taxon>
        <taxon>Ascomycota</taxon>
        <taxon>Pezizomycotina</taxon>
        <taxon>Leotiomycetes</taxon>
        <taxon>Helotiales</taxon>
        <taxon>Ploettnerulaceae</taxon>
        <taxon>Oculimacula</taxon>
    </lineage>
</organism>
<reference evidence="5 6" key="1">
    <citation type="journal article" date="2024" name="Commun. Biol.">
        <title>Comparative genomic analysis of thermophilic fungi reveals convergent evolutionary adaptations and gene losses.</title>
        <authorList>
            <person name="Steindorff A.S."/>
            <person name="Aguilar-Pontes M.V."/>
            <person name="Robinson A.J."/>
            <person name="Andreopoulos B."/>
            <person name="LaButti K."/>
            <person name="Kuo A."/>
            <person name="Mondo S."/>
            <person name="Riley R."/>
            <person name="Otillar R."/>
            <person name="Haridas S."/>
            <person name="Lipzen A."/>
            <person name="Grimwood J."/>
            <person name="Schmutz J."/>
            <person name="Clum A."/>
            <person name="Reid I.D."/>
            <person name="Moisan M.C."/>
            <person name="Butler G."/>
            <person name="Nguyen T.T.M."/>
            <person name="Dewar K."/>
            <person name="Conant G."/>
            <person name="Drula E."/>
            <person name="Henrissat B."/>
            <person name="Hansel C."/>
            <person name="Singer S."/>
            <person name="Hutchinson M.I."/>
            <person name="de Vries R.P."/>
            <person name="Natvig D.O."/>
            <person name="Powell A.J."/>
            <person name="Tsang A."/>
            <person name="Grigoriev I.V."/>
        </authorList>
    </citation>
    <scope>NUCLEOTIDE SEQUENCE [LARGE SCALE GENOMIC DNA]</scope>
    <source>
        <strain evidence="5 6">CBS 494.80</strain>
    </source>
</reference>
<dbReference type="SMART" id="SM00326">
    <property type="entry name" value="SH3"/>
    <property type="match status" value="1"/>
</dbReference>
<dbReference type="PROSITE" id="PS50002">
    <property type="entry name" value="SH3"/>
    <property type="match status" value="1"/>
</dbReference>
<evidence type="ECO:0000256" key="3">
    <source>
        <dbReference type="SAM" id="MobiDB-lite"/>
    </source>
</evidence>
<name>A0ABR4CA69_9HELO</name>
<evidence type="ECO:0000256" key="2">
    <source>
        <dbReference type="PROSITE-ProRule" id="PRU00192"/>
    </source>
</evidence>
<evidence type="ECO:0000313" key="6">
    <source>
        <dbReference type="Proteomes" id="UP001595075"/>
    </source>
</evidence>
<dbReference type="Proteomes" id="UP001595075">
    <property type="component" value="Unassembled WGS sequence"/>
</dbReference>
<evidence type="ECO:0000313" key="5">
    <source>
        <dbReference type="EMBL" id="KAL2066053.1"/>
    </source>
</evidence>
<dbReference type="SUPFAM" id="SSF50044">
    <property type="entry name" value="SH3-domain"/>
    <property type="match status" value="1"/>
</dbReference>
<accession>A0ABR4CA69</accession>
<keyword evidence="1 2" id="KW-0728">SH3 domain</keyword>
<dbReference type="Gene3D" id="2.30.30.40">
    <property type="entry name" value="SH3 Domains"/>
    <property type="match status" value="1"/>
</dbReference>
<dbReference type="EMBL" id="JAZHXI010000011">
    <property type="protein sequence ID" value="KAL2066053.1"/>
    <property type="molecule type" value="Genomic_DNA"/>
</dbReference>
<dbReference type="InterPro" id="IPR001452">
    <property type="entry name" value="SH3_domain"/>
</dbReference>
<dbReference type="Pfam" id="PF00018">
    <property type="entry name" value="SH3_1"/>
    <property type="match status" value="1"/>
</dbReference>
<feature type="domain" description="SH3" evidence="4">
    <location>
        <begin position="398"/>
        <end position="456"/>
    </location>
</feature>
<proteinExistence type="predicted"/>
<comment type="caution">
    <text evidence="5">The sequence shown here is derived from an EMBL/GenBank/DDBJ whole genome shotgun (WGS) entry which is preliminary data.</text>
</comment>
<protein>
    <recommendedName>
        <fullName evidence="4">SH3 domain-containing protein</fullName>
    </recommendedName>
</protein>
<dbReference type="InterPro" id="IPR036028">
    <property type="entry name" value="SH3-like_dom_sf"/>
</dbReference>
<sequence>MADPITLINLAFSGIKVAASIGTWMEKREIRKQQAATTIQPAFTASPTGEVEDMFLVLSVLGQQLLILDVIAIGPLPRAHTAVIQAFTAKDKSLLVVFEKLDQTLQYSVTTALFFCAVCWPMHIYRGFGTGVLHEPNFGRLGWGGPWFKTMDSTIAYLQSMASDVHVFRKTPTGLSRFQPDESDAEGETDAEEKAWEKLMKLYEEFLKAISKRGLPQPKDRSFRLGSWHILAYSWTSSYTWSPVQDHFRWALNYQADPGKFLHAYTIGRHLDLQDGEALFVLKGPTVPLLIWLQGLAGMTFKLVPASALDFSSLKLSSKAKKLFLAEEVIPYFAVKDPIASARVEAARRDEASRMEAADEEMRNLTLTATSGSSPPLQTVPIARRRPAPKPPAPPVYPSVRQVKAVHDFVGEEEGELSFVVGDLLDIIKEEEGDGWCEARLDGKRGIIPASFVVNV</sequence>
<dbReference type="CDD" id="cd00174">
    <property type="entry name" value="SH3"/>
    <property type="match status" value="1"/>
</dbReference>
<evidence type="ECO:0000256" key="1">
    <source>
        <dbReference type="ARBA" id="ARBA00022443"/>
    </source>
</evidence>